<dbReference type="InterPro" id="IPR010427">
    <property type="entry name" value="DUF1023"/>
</dbReference>
<feature type="compositionally biased region" description="Polar residues" evidence="1">
    <location>
        <begin position="626"/>
        <end position="636"/>
    </location>
</feature>
<name>A0ABP8WAJ6_9MICO</name>
<evidence type="ECO:0000313" key="3">
    <source>
        <dbReference type="EMBL" id="GAA4684868.1"/>
    </source>
</evidence>
<feature type="region of interest" description="Disordered" evidence="1">
    <location>
        <begin position="560"/>
        <end position="584"/>
    </location>
</feature>
<comment type="caution">
    <text evidence="3">The sequence shown here is derived from an EMBL/GenBank/DDBJ whole genome shotgun (WGS) entry which is preliminary data.</text>
</comment>
<dbReference type="Proteomes" id="UP001501295">
    <property type="component" value="Unassembled WGS sequence"/>
</dbReference>
<evidence type="ECO:0000313" key="4">
    <source>
        <dbReference type="Proteomes" id="UP001501295"/>
    </source>
</evidence>
<protein>
    <recommendedName>
        <fullName evidence="2">DUF1023 domain-containing protein</fullName>
    </recommendedName>
</protein>
<feature type="region of interest" description="Disordered" evidence="1">
    <location>
        <begin position="90"/>
        <end position="114"/>
    </location>
</feature>
<feature type="compositionally biased region" description="Polar residues" evidence="1">
    <location>
        <begin position="90"/>
        <end position="102"/>
    </location>
</feature>
<gene>
    <name evidence="3" type="ORF">GCM10025780_33900</name>
</gene>
<dbReference type="EMBL" id="BAABLM010000010">
    <property type="protein sequence ID" value="GAA4684868.1"/>
    <property type="molecule type" value="Genomic_DNA"/>
</dbReference>
<evidence type="ECO:0000259" key="2">
    <source>
        <dbReference type="Pfam" id="PF06259"/>
    </source>
</evidence>
<dbReference type="Gene3D" id="3.40.50.1820">
    <property type="entry name" value="alpha/beta hydrolase"/>
    <property type="match status" value="1"/>
</dbReference>
<accession>A0ABP8WAJ6</accession>
<sequence>MADDEDAGAGIVSALGGALAAQPSYWTGAGAAAWAATLDTERDGIQALLRAAGPASSAARAYAAAVDGIQREAATQIRLLDEAQHTVSRSYLDSVDSPPTESQVRRRERDHADAATQLTSARSALGRLADQRRAADDALVASVTGSLPSSWPAERAAFLAFGIAHPERLSAAEIDHRVDDFLETLDARGRSYTAAEASALLVFAQRGELSPERVLALLTAHPTLARKLSAVDPAVVAEWWRGLDDPAAPDTASPSHSAAQLKLVKALPEVLGNLDGVAYWARDQANQATLTARLDWTKAEIARMEAEGAPYGSYLMSQYIRRLDELRVDKASCEDVIGAIEMGESSGSITRQLISFSRDSPPLGAVSIGDLDTASNVTYMVPGMGSSTKYMSGWVGPAQNLYDKQSNLMGQGNHAVVAWIGYTSPPLPSLGNPDLGVLLGGYAEDGAQRLIADLSALTTTRRDTLTALNVVGHSYGTTVASRALAEADLGVASFVSVASAGIERWIPNVNAIHATHVYAEQAKDVLLVGVGDNTARYGRLFSGRADPMQDDFGAERMNADGVSGDRERQGVNTHSATRDLEHPEEFGYFDKKTESLDNIGLATTGRGDEASRYTTPPLTPFEEGLLNSNGNPGVAG</sequence>
<keyword evidence="4" id="KW-1185">Reference proteome</keyword>
<feature type="region of interest" description="Disordered" evidence="1">
    <location>
        <begin position="602"/>
        <end position="636"/>
    </location>
</feature>
<feature type="domain" description="DUF1023" evidence="2">
    <location>
        <begin position="364"/>
        <end position="524"/>
    </location>
</feature>
<dbReference type="InterPro" id="IPR029058">
    <property type="entry name" value="AB_hydrolase_fold"/>
</dbReference>
<organism evidence="3 4">
    <name type="scientific">Frondihabitans cladoniiphilus</name>
    <dbReference type="NCBI Taxonomy" id="715785"/>
    <lineage>
        <taxon>Bacteria</taxon>
        <taxon>Bacillati</taxon>
        <taxon>Actinomycetota</taxon>
        <taxon>Actinomycetes</taxon>
        <taxon>Micrococcales</taxon>
        <taxon>Microbacteriaceae</taxon>
        <taxon>Frondihabitans</taxon>
    </lineage>
</organism>
<evidence type="ECO:0000256" key="1">
    <source>
        <dbReference type="SAM" id="MobiDB-lite"/>
    </source>
</evidence>
<reference evidence="4" key="1">
    <citation type="journal article" date="2019" name="Int. J. Syst. Evol. Microbiol.">
        <title>The Global Catalogue of Microorganisms (GCM) 10K type strain sequencing project: providing services to taxonomists for standard genome sequencing and annotation.</title>
        <authorList>
            <consortium name="The Broad Institute Genomics Platform"/>
            <consortium name="The Broad Institute Genome Sequencing Center for Infectious Disease"/>
            <person name="Wu L."/>
            <person name="Ma J."/>
        </authorList>
    </citation>
    <scope>NUCLEOTIDE SEQUENCE [LARGE SCALE GENOMIC DNA]</scope>
    <source>
        <strain evidence="4">JCM 18956</strain>
    </source>
</reference>
<feature type="compositionally biased region" description="Basic and acidic residues" evidence="1">
    <location>
        <begin position="103"/>
        <end position="113"/>
    </location>
</feature>
<dbReference type="SUPFAM" id="SSF53474">
    <property type="entry name" value="alpha/beta-Hydrolases"/>
    <property type="match status" value="1"/>
</dbReference>
<proteinExistence type="predicted"/>
<dbReference type="Pfam" id="PF06259">
    <property type="entry name" value="Abhydrolase_8"/>
    <property type="match status" value="1"/>
</dbReference>
<feature type="compositionally biased region" description="Basic and acidic residues" evidence="1">
    <location>
        <begin position="560"/>
        <end position="569"/>
    </location>
</feature>